<keyword evidence="3" id="KW-1185">Reference proteome</keyword>
<dbReference type="EMBL" id="JACASE010000017">
    <property type="protein sequence ID" value="KAF6397077.1"/>
    <property type="molecule type" value="Genomic_DNA"/>
</dbReference>
<feature type="compositionally biased region" description="Basic and acidic residues" evidence="1">
    <location>
        <begin position="25"/>
        <end position="41"/>
    </location>
</feature>
<gene>
    <name evidence="2" type="ORF">HJG63_009744</name>
</gene>
<feature type="region of interest" description="Disordered" evidence="1">
    <location>
        <begin position="16"/>
        <end position="88"/>
    </location>
</feature>
<proteinExistence type="predicted"/>
<organism evidence="2 3">
    <name type="scientific">Rousettus aegyptiacus</name>
    <name type="common">Egyptian fruit bat</name>
    <name type="synonym">Pteropus aegyptiacus</name>
    <dbReference type="NCBI Taxonomy" id="9407"/>
    <lineage>
        <taxon>Eukaryota</taxon>
        <taxon>Metazoa</taxon>
        <taxon>Chordata</taxon>
        <taxon>Craniata</taxon>
        <taxon>Vertebrata</taxon>
        <taxon>Euteleostomi</taxon>
        <taxon>Mammalia</taxon>
        <taxon>Eutheria</taxon>
        <taxon>Laurasiatheria</taxon>
        <taxon>Chiroptera</taxon>
        <taxon>Yinpterochiroptera</taxon>
        <taxon>Pteropodoidea</taxon>
        <taxon>Pteropodidae</taxon>
        <taxon>Rousettinae</taxon>
        <taxon>Rousettus</taxon>
    </lineage>
</organism>
<name>A0A7J8BDX5_ROUAE</name>
<evidence type="ECO:0000313" key="3">
    <source>
        <dbReference type="Proteomes" id="UP000593571"/>
    </source>
</evidence>
<dbReference type="Proteomes" id="UP000593571">
    <property type="component" value="Unassembled WGS sequence"/>
</dbReference>
<comment type="caution">
    <text evidence="2">The sequence shown here is derived from an EMBL/GenBank/DDBJ whole genome shotgun (WGS) entry which is preliminary data.</text>
</comment>
<protein>
    <submittedName>
        <fullName evidence="2">Uncharacterized protein</fullName>
    </submittedName>
</protein>
<reference evidence="2 3" key="1">
    <citation type="journal article" date="2020" name="Nature">
        <title>Six reference-quality genomes reveal evolution of bat adaptations.</title>
        <authorList>
            <person name="Jebb D."/>
            <person name="Huang Z."/>
            <person name="Pippel M."/>
            <person name="Hughes G.M."/>
            <person name="Lavrichenko K."/>
            <person name="Devanna P."/>
            <person name="Winkler S."/>
            <person name="Jermiin L.S."/>
            <person name="Skirmuntt E.C."/>
            <person name="Katzourakis A."/>
            <person name="Burkitt-Gray L."/>
            <person name="Ray D.A."/>
            <person name="Sullivan K.A.M."/>
            <person name="Roscito J.G."/>
            <person name="Kirilenko B.M."/>
            <person name="Davalos L.M."/>
            <person name="Corthals A.P."/>
            <person name="Power M.L."/>
            <person name="Jones G."/>
            <person name="Ransome R.D."/>
            <person name="Dechmann D.K.N."/>
            <person name="Locatelli A.G."/>
            <person name="Puechmaille S.J."/>
            <person name="Fedrigo O."/>
            <person name="Jarvis E.D."/>
            <person name="Hiller M."/>
            <person name="Vernes S.C."/>
            <person name="Myers E.W."/>
            <person name="Teeling E.C."/>
        </authorList>
    </citation>
    <scope>NUCLEOTIDE SEQUENCE [LARGE SCALE GENOMIC DNA]</scope>
    <source>
        <strain evidence="2">MRouAeg1</strain>
        <tissue evidence="2">Muscle</tissue>
    </source>
</reference>
<evidence type="ECO:0000256" key="1">
    <source>
        <dbReference type="SAM" id="MobiDB-lite"/>
    </source>
</evidence>
<sequence>MRLACATRTRAFIQSPLSGSLGAGSRDKAQGRPRAGLRDLAFRGMGGGPPLPRVGGRKEAWEAGSGGAPFPRPPEVRRKRGSAPFGSESLSPSSELVTRWGVALLFSDLMGSAASKGASLSYVFCSLAVSISITGAGARRLLCLYPKLVSQAGARCPEHLAQALGAPSPMGCATCPAERQCSLPRGAVRPRAQGGLCLPSPLLLYVLGATSDFTCHFDFK</sequence>
<evidence type="ECO:0000313" key="2">
    <source>
        <dbReference type="EMBL" id="KAF6397077.1"/>
    </source>
</evidence>
<dbReference type="AlphaFoldDB" id="A0A7J8BDX5"/>
<accession>A0A7J8BDX5</accession>